<name>A0ABM0K2E3_APLCA</name>
<dbReference type="InterPro" id="IPR016040">
    <property type="entry name" value="NAD(P)-bd_dom"/>
</dbReference>
<protein>
    <submittedName>
        <fullName evidence="3">Flavin reductase (NADPH)</fullName>
    </submittedName>
</protein>
<dbReference type="Pfam" id="PF13460">
    <property type="entry name" value="NAD_binding_10"/>
    <property type="match status" value="1"/>
</dbReference>
<evidence type="ECO:0000313" key="3">
    <source>
        <dbReference type="RefSeq" id="XP_005107135.2"/>
    </source>
</evidence>
<reference evidence="3" key="1">
    <citation type="submission" date="2025-08" db="UniProtKB">
        <authorList>
            <consortium name="RefSeq"/>
        </authorList>
    </citation>
    <scope>IDENTIFICATION</scope>
</reference>
<dbReference type="CDD" id="cd05244">
    <property type="entry name" value="BVR-B_like_SDR_a"/>
    <property type="match status" value="1"/>
</dbReference>
<dbReference type="RefSeq" id="XP_005107135.2">
    <property type="nucleotide sequence ID" value="XM_005107078.3"/>
</dbReference>
<gene>
    <name evidence="3" type="primary">LOC101856289</name>
</gene>
<dbReference type="Proteomes" id="UP000694888">
    <property type="component" value="Unplaced"/>
</dbReference>
<evidence type="ECO:0000313" key="2">
    <source>
        <dbReference type="Proteomes" id="UP000694888"/>
    </source>
</evidence>
<sequence>MKLLVLGATGPTGQLVISEALDRGHEVIALARSPEKVTAKSDKLQVKSGDILSRQDLAAHMSGCDAVLSGVGGKSGTFNPCDVYSTSVRAIVEAMRDAGVTRFVTVTAWGTKDDPQLPFVWRWILKPTFLRHIMSDMSAMEDYIENQAKDLNYTVVRPPKLTKLPSQGGEVQVSEGQCVPGAGSEISRQDLARFMLDCLTTGDYDRKMIAVTGPKTKTG</sequence>
<dbReference type="Gene3D" id="3.40.50.720">
    <property type="entry name" value="NAD(P)-binding Rossmann-like Domain"/>
    <property type="match status" value="1"/>
</dbReference>
<evidence type="ECO:0000259" key="1">
    <source>
        <dbReference type="Pfam" id="PF13460"/>
    </source>
</evidence>
<organism evidence="2 3">
    <name type="scientific">Aplysia californica</name>
    <name type="common">California sea hare</name>
    <dbReference type="NCBI Taxonomy" id="6500"/>
    <lineage>
        <taxon>Eukaryota</taxon>
        <taxon>Metazoa</taxon>
        <taxon>Spiralia</taxon>
        <taxon>Lophotrochozoa</taxon>
        <taxon>Mollusca</taxon>
        <taxon>Gastropoda</taxon>
        <taxon>Heterobranchia</taxon>
        <taxon>Euthyneura</taxon>
        <taxon>Tectipleura</taxon>
        <taxon>Aplysiida</taxon>
        <taxon>Aplysioidea</taxon>
        <taxon>Aplysiidae</taxon>
        <taxon>Aplysia</taxon>
    </lineage>
</organism>
<dbReference type="InterPro" id="IPR036291">
    <property type="entry name" value="NAD(P)-bd_dom_sf"/>
</dbReference>
<proteinExistence type="predicted"/>
<dbReference type="SUPFAM" id="SSF51735">
    <property type="entry name" value="NAD(P)-binding Rossmann-fold domains"/>
    <property type="match status" value="1"/>
</dbReference>
<accession>A0ABM0K2E3</accession>
<dbReference type="PANTHER" id="PTHR15020:SF50">
    <property type="entry name" value="UPF0659 PROTEIN YMR090W"/>
    <property type="match status" value="1"/>
</dbReference>
<keyword evidence="2" id="KW-1185">Reference proteome</keyword>
<dbReference type="GeneID" id="101856289"/>
<dbReference type="PANTHER" id="PTHR15020">
    <property type="entry name" value="FLAVIN REDUCTASE-RELATED"/>
    <property type="match status" value="1"/>
</dbReference>
<feature type="domain" description="NAD(P)-binding" evidence="1">
    <location>
        <begin position="7"/>
        <end position="200"/>
    </location>
</feature>